<accession>A0A1C1CZH1</accession>
<feature type="region of interest" description="Disordered" evidence="1">
    <location>
        <begin position="62"/>
        <end position="124"/>
    </location>
</feature>
<feature type="region of interest" description="Disordered" evidence="1">
    <location>
        <begin position="210"/>
        <end position="233"/>
    </location>
</feature>
<proteinExistence type="predicted"/>
<evidence type="ECO:0000313" key="2">
    <source>
        <dbReference type="EMBL" id="OCT53886.1"/>
    </source>
</evidence>
<organism evidence="2 3">
    <name type="scientific">Cladophialophora carrionii</name>
    <dbReference type="NCBI Taxonomy" id="86049"/>
    <lineage>
        <taxon>Eukaryota</taxon>
        <taxon>Fungi</taxon>
        <taxon>Dikarya</taxon>
        <taxon>Ascomycota</taxon>
        <taxon>Pezizomycotina</taxon>
        <taxon>Eurotiomycetes</taxon>
        <taxon>Chaetothyriomycetidae</taxon>
        <taxon>Chaetothyriales</taxon>
        <taxon>Herpotrichiellaceae</taxon>
        <taxon>Cladophialophora</taxon>
    </lineage>
</organism>
<feature type="compositionally biased region" description="Polar residues" evidence="1">
    <location>
        <begin position="107"/>
        <end position="117"/>
    </location>
</feature>
<dbReference type="VEuPathDB" id="FungiDB:CLCR_10758"/>
<dbReference type="Proteomes" id="UP000094526">
    <property type="component" value="Unassembled WGS sequence"/>
</dbReference>
<feature type="region of interest" description="Disordered" evidence="1">
    <location>
        <begin position="1"/>
        <end position="45"/>
    </location>
</feature>
<keyword evidence="3" id="KW-1185">Reference proteome</keyword>
<protein>
    <submittedName>
        <fullName evidence="2">Uncharacterized protein</fullName>
    </submittedName>
</protein>
<dbReference type="OrthoDB" id="3902588at2759"/>
<feature type="compositionally biased region" description="Basic and acidic residues" evidence="1">
    <location>
        <begin position="16"/>
        <end position="28"/>
    </location>
</feature>
<reference evidence="3" key="1">
    <citation type="submission" date="2015-07" db="EMBL/GenBank/DDBJ databases">
        <authorList>
            <person name="Teixeira M.M."/>
            <person name="Souza R.C."/>
            <person name="Almeida L.G."/>
            <person name="Vicente V.A."/>
            <person name="de Hoog S."/>
            <person name="Bocca A.L."/>
            <person name="de Almeida S.R."/>
            <person name="Vasconcelos A.T."/>
            <person name="Felipe M.S."/>
        </authorList>
    </citation>
    <scope>NUCLEOTIDE SEQUENCE [LARGE SCALE GENOMIC DNA]</scope>
    <source>
        <strain evidence="3">KSF</strain>
    </source>
</reference>
<comment type="caution">
    <text evidence="2">The sequence shown here is derived from an EMBL/GenBank/DDBJ whole genome shotgun (WGS) entry which is preliminary data.</text>
</comment>
<dbReference type="AlphaFoldDB" id="A0A1C1CZH1"/>
<evidence type="ECO:0000313" key="3">
    <source>
        <dbReference type="Proteomes" id="UP000094526"/>
    </source>
</evidence>
<evidence type="ECO:0000256" key="1">
    <source>
        <dbReference type="SAM" id="MobiDB-lite"/>
    </source>
</evidence>
<dbReference type="EMBL" id="LGRB01000008">
    <property type="protein sequence ID" value="OCT53886.1"/>
    <property type="molecule type" value="Genomic_DNA"/>
</dbReference>
<name>A0A1C1CZH1_9EURO</name>
<gene>
    <name evidence="2" type="ORF">CLCR_10758</name>
</gene>
<feature type="compositionally biased region" description="Low complexity" evidence="1">
    <location>
        <begin position="29"/>
        <end position="40"/>
    </location>
</feature>
<sequence>MFNVSLKNPLEAETVSQRRERKARESEGSIRSSTSGSRARLGSERGSIAKKIPIFGFAKATKTRPAVPALSSGGDKPAAKPDGGDVVDDDHVDVDTGPSELAGSPVLVTSPSFSPTSYVEPLSGRSISPSVYRQEVVVDLALINDLAVASAPGRPAEEPLPPLDVPLDRLQQWGKRRSYVCADNAGRASYASPVEPIRLASPVQMERTSAAQAAKYRPERSDPASYVLVPGES</sequence>